<name>A0A5B7HJQ1_PORTR</name>
<organism evidence="2 3">
    <name type="scientific">Portunus trituberculatus</name>
    <name type="common">Swimming crab</name>
    <name type="synonym">Neptunus trituberculatus</name>
    <dbReference type="NCBI Taxonomy" id="210409"/>
    <lineage>
        <taxon>Eukaryota</taxon>
        <taxon>Metazoa</taxon>
        <taxon>Ecdysozoa</taxon>
        <taxon>Arthropoda</taxon>
        <taxon>Crustacea</taxon>
        <taxon>Multicrustacea</taxon>
        <taxon>Malacostraca</taxon>
        <taxon>Eumalacostraca</taxon>
        <taxon>Eucarida</taxon>
        <taxon>Decapoda</taxon>
        <taxon>Pleocyemata</taxon>
        <taxon>Brachyura</taxon>
        <taxon>Eubrachyura</taxon>
        <taxon>Portunoidea</taxon>
        <taxon>Portunidae</taxon>
        <taxon>Portuninae</taxon>
        <taxon>Portunus</taxon>
    </lineage>
</organism>
<evidence type="ECO:0000313" key="2">
    <source>
        <dbReference type="EMBL" id="MPC69467.1"/>
    </source>
</evidence>
<feature type="region of interest" description="Disordered" evidence="1">
    <location>
        <begin position="1"/>
        <end position="38"/>
    </location>
</feature>
<dbReference type="AlphaFoldDB" id="A0A5B7HJQ1"/>
<protein>
    <submittedName>
        <fullName evidence="2">Uncharacterized protein</fullName>
    </submittedName>
</protein>
<gene>
    <name evidence="2" type="ORF">E2C01_063693</name>
</gene>
<accession>A0A5B7HJQ1</accession>
<dbReference type="EMBL" id="VSRR010029465">
    <property type="protein sequence ID" value="MPC69467.1"/>
    <property type="molecule type" value="Genomic_DNA"/>
</dbReference>
<sequence length="59" mass="6349">MTSPEPSKVELLAKGSANNTTTTTPDDHCTTTTTTTTDDPCRLPSLLCFLLSLNHTIKL</sequence>
<comment type="caution">
    <text evidence="2">The sequence shown here is derived from an EMBL/GenBank/DDBJ whole genome shotgun (WGS) entry which is preliminary data.</text>
</comment>
<reference evidence="2 3" key="1">
    <citation type="submission" date="2019-05" db="EMBL/GenBank/DDBJ databases">
        <title>Another draft genome of Portunus trituberculatus and its Hox gene families provides insights of decapod evolution.</title>
        <authorList>
            <person name="Jeong J.-H."/>
            <person name="Song I."/>
            <person name="Kim S."/>
            <person name="Choi T."/>
            <person name="Kim D."/>
            <person name="Ryu S."/>
            <person name="Kim W."/>
        </authorList>
    </citation>
    <scope>NUCLEOTIDE SEQUENCE [LARGE SCALE GENOMIC DNA]</scope>
    <source>
        <tissue evidence="2">Muscle</tissue>
    </source>
</reference>
<feature type="compositionally biased region" description="Low complexity" evidence="1">
    <location>
        <begin position="20"/>
        <end position="38"/>
    </location>
</feature>
<evidence type="ECO:0000313" key="3">
    <source>
        <dbReference type="Proteomes" id="UP000324222"/>
    </source>
</evidence>
<proteinExistence type="predicted"/>
<dbReference type="Proteomes" id="UP000324222">
    <property type="component" value="Unassembled WGS sequence"/>
</dbReference>
<keyword evidence="3" id="KW-1185">Reference proteome</keyword>
<evidence type="ECO:0000256" key="1">
    <source>
        <dbReference type="SAM" id="MobiDB-lite"/>
    </source>
</evidence>